<evidence type="ECO:0000313" key="3">
    <source>
        <dbReference type="Proteomes" id="UP000027341"/>
    </source>
</evidence>
<keyword evidence="1" id="KW-0472">Membrane</keyword>
<dbReference type="AlphaFoldDB" id="A0A066ZXC5"/>
<accession>A0A066ZXC5</accession>
<sequence length="306" mass="33176">MSAGLLVLLDDIASLLDDVAAYSKIAAKKTAGVLGDDLAVNAQQVSGVAAERELPIIWAVAKGSLLNKVILVPSALLISALMPWLIPIVLVIGGAYLCYEGFEKLLHDWQHRKHKKQKEPQESMFPKFSKKTSAEWEKAKIRGAIRTDFILSIEIIVIVLGTVQEAGFVYQALVVSLIAFAVTLGVYAVVALIVRLDDIGFAMLQSEGKGSLQKLWHVIGRGLVVAAPKLIKALGVIGMVAMFLVGGGILVHHLAFLHHWYEALAVNSHWMTIVYELLFTLVVGLILGAVVAAVQMMTAIFKPKPQ</sequence>
<reference evidence="2 3" key="1">
    <citation type="submission" date="2014-04" db="EMBL/GenBank/DDBJ databases">
        <title>Draft genome sequence of Hydrogenovibrio marinus MH-110, a model organism for aerobic H2 metabolism.</title>
        <authorList>
            <person name="Cha H.J."/>
            <person name="Jo B.H."/>
            <person name="Hwang B.H."/>
        </authorList>
    </citation>
    <scope>NUCLEOTIDE SEQUENCE [LARGE SCALE GENOMIC DNA]</scope>
    <source>
        <strain evidence="2 3">MH-110</strain>
    </source>
</reference>
<proteinExistence type="predicted"/>
<dbReference type="Proteomes" id="UP000027341">
    <property type="component" value="Unassembled WGS sequence"/>
</dbReference>
<dbReference type="PANTHER" id="PTHR30503">
    <property type="entry name" value="INNER MEMBRANE PROTEIN YEDI"/>
    <property type="match status" value="1"/>
</dbReference>
<dbReference type="PIRSF" id="PIRSF016660">
    <property type="entry name" value="YedI"/>
    <property type="match status" value="1"/>
</dbReference>
<feature type="transmembrane region" description="Helical" evidence="1">
    <location>
        <begin position="169"/>
        <end position="194"/>
    </location>
</feature>
<feature type="transmembrane region" description="Helical" evidence="1">
    <location>
        <begin position="277"/>
        <end position="301"/>
    </location>
</feature>
<name>A0A066ZXC5_HYDMR</name>
<feature type="transmembrane region" description="Helical" evidence="1">
    <location>
        <begin position="75"/>
        <end position="99"/>
    </location>
</feature>
<dbReference type="InterPro" id="IPR008526">
    <property type="entry name" value="YedI"/>
</dbReference>
<organism evidence="2 3">
    <name type="scientific">Hydrogenovibrio marinus</name>
    <dbReference type="NCBI Taxonomy" id="28885"/>
    <lineage>
        <taxon>Bacteria</taxon>
        <taxon>Pseudomonadati</taxon>
        <taxon>Pseudomonadota</taxon>
        <taxon>Gammaproteobacteria</taxon>
        <taxon>Thiotrichales</taxon>
        <taxon>Piscirickettsiaceae</taxon>
        <taxon>Hydrogenovibrio</taxon>
    </lineage>
</organism>
<feature type="transmembrane region" description="Helical" evidence="1">
    <location>
        <begin position="233"/>
        <end position="257"/>
    </location>
</feature>
<keyword evidence="1" id="KW-1133">Transmembrane helix</keyword>
<protein>
    <submittedName>
        <fullName evidence="2">Membrane protein</fullName>
    </submittedName>
</protein>
<dbReference type="GO" id="GO:0005886">
    <property type="term" value="C:plasma membrane"/>
    <property type="evidence" value="ECO:0007669"/>
    <property type="project" value="TreeGrafter"/>
</dbReference>
<evidence type="ECO:0000313" key="2">
    <source>
        <dbReference type="EMBL" id="KDN95011.1"/>
    </source>
</evidence>
<dbReference type="STRING" id="28885.EI16_01480"/>
<dbReference type="EMBL" id="JMIU01000001">
    <property type="protein sequence ID" value="KDN95011.1"/>
    <property type="molecule type" value="Genomic_DNA"/>
</dbReference>
<comment type="caution">
    <text evidence="2">The sequence shown here is derived from an EMBL/GenBank/DDBJ whole genome shotgun (WGS) entry which is preliminary data.</text>
</comment>
<keyword evidence="1" id="KW-0812">Transmembrane</keyword>
<keyword evidence="3" id="KW-1185">Reference proteome</keyword>
<dbReference type="PANTHER" id="PTHR30503:SF3">
    <property type="entry name" value="INNER MEMBRANE PROTEIN YEDI"/>
    <property type="match status" value="1"/>
</dbReference>
<dbReference type="RefSeq" id="WP_029908698.1">
    <property type="nucleotide sequence ID" value="NZ_AP020335.1"/>
</dbReference>
<dbReference type="Pfam" id="PF05661">
    <property type="entry name" value="DUF808"/>
    <property type="match status" value="1"/>
</dbReference>
<gene>
    <name evidence="2" type="ORF">EI16_01480</name>
</gene>
<evidence type="ECO:0000256" key="1">
    <source>
        <dbReference type="SAM" id="Phobius"/>
    </source>
</evidence>
<feature type="transmembrane region" description="Helical" evidence="1">
    <location>
        <begin position="143"/>
        <end position="163"/>
    </location>
</feature>